<gene>
    <name evidence="2" type="ORF">CFB84_37505</name>
</gene>
<proteinExistence type="predicted"/>
<protein>
    <submittedName>
        <fullName evidence="2">Uncharacterized protein</fullName>
    </submittedName>
</protein>
<dbReference type="Proteomes" id="UP000214600">
    <property type="component" value="Unassembled WGS sequence"/>
</dbReference>
<keyword evidence="1" id="KW-0472">Membrane</keyword>
<evidence type="ECO:0000256" key="1">
    <source>
        <dbReference type="SAM" id="Phobius"/>
    </source>
</evidence>
<keyword evidence="1" id="KW-1133">Transmembrane helix</keyword>
<feature type="transmembrane region" description="Helical" evidence="1">
    <location>
        <begin position="50"/>
        <end position="68"/>
    </location>
</feature>
<dbReference type="AlphaFoldDB" id="A0A228HZZ3"/>
<comment type="caution">
    <text evidence="2">The sequence shown here is derived from an EMBL/GenBank/DDBJ whole genome shotgun (WGS) entry which is preliminary data.</text>
</comment>
<feature type="transmembrane region" description="Helical" evidence="1">
    <location>
        <begin position="117"/>
        <end position="135"/>
    </location>
</feature>
<name>A0A228HZZ3_9BURK</name>
<sequence>MADANGDRSNKVKDFNVFLEKASLGLAGVCLLIIVGVLTVQLPLNPMLTWAIRFTSVALPLFFAIYMAKDEASRLLQIEHPMAIQRLTILSYVGVAGLFLLGGAIVCIVAHYSAGLALVVLFMLLGSGELSRWLAKTKI</sequence>
<evidence type="ECO:0000313" key="3">
    <source>
        <dbReference type="Proteomes" id="UP000214600"/>
    </source>
</evidence>
<evidence type="ECO:0000313" key="2">
    <source>
        <dbReference type="EMBL" id="OXI35485.1"/>
    </source>
</evidence>
<reference evidence="2 3" key="2">
    <citation type="submission" date="2017-08" db="EMBL/GenBank/DDBJ databases">
        <title>WGS of novel Burkholderia cepaca complex species.</title>
        <authorList>
            <person name="Lipuma J."/>
            <person name="Spilker T."/>
        </authorList>
    </citation>
    <scope>NUCLEOTIDE SEQUENCE [LARGE SCALE GENOMIC DNA]</scope>
    <source>
        <strain evidence="2 3">AU17325</strain>
    </source>
</reference>
<dbReference type="RefSeq" id="WP_012218109.1">
    <property type="nucleotide sequence ID" value="NZ_CP091649.1"/>
</dbReference>
<dbReference type="EMBL" id="NKFA01000028">
    <property type="protein sequence ID" value="OXI35485.1"/>
    <property type="molecule type" value="Genomic_DNA"/>
</dbReference>
<accession>A0A228HZZ3</accession>
<reference evidence="3" key="1">
    <citation type="submission" date="2017-06" db="EMBL/GenBank/DDBJ databases">
        <authorList>
            <person name="LiPuma J."/>
            <person name="Spilker T."/>
        </authorList>
    </citation>
    <scope>NUCLEOTIDE SEQUENCE [LARGE SCALE GENOMIC DNA]</scope>
    <source>
        <strain evidence="3">AU17325</strain>
    </source>
</reference>
<organism evidence="2 3">
    <name type="scientific">Burkholderia aenigmatica</name>
    <dbReference type="NCBI Taxonomy" id="2015348"/>
    <lineage>
        <taxon>Bacteria</taxon>
        <taxon>Pseudomonadati</taxon>
        <taxon>Pseudomonadota</taxon>
        <taxon>Betaproteobacteria</taxon>
        <taxon>Burkholderiales</taxon>
        <taxon>Burkholderiaceae</taxon>
        <taxon>Burkholderia</taxon>
        <taxon>Burkholderia cepacia complex</taxon>
    </lineage>
</organism>
<dbReference type="OrthoDB" id="9883947at2"/>
<feature type="transmembrane region" description="Helical" evidence="1">
    <location>
        <begin position="21"/>
        <end position="44"/>
    </location>
</feature>
<keyword evidence="1" id="KW-0812">Transmembrane</keyword>
<feature type="transmembrane region" description="Helical" evidence="1">
    <location>
        <begin position="89"/>
        <end position="111"/>
    </location>
</feature>